<sequence length="78" mass="8738">MMKDMVRTFRTTQCPTIFSSTLISSLLFIPAFYIHTIHTNEEGVLIKLNFLGGYADTSIDLLGNAFTHPSFAFCPIGY</sequence>
<proteinExistence type="predicted"/>
<protein>
    <submittedName>
        <fullName evidence="1">Uncharacterized protein</fullName>
    </submittedName>
</protein>
<comment type="caution">
    <text evidence="1">The sequence shown here is derived from an EMBL/GenBank/DDBJ whole genome shotgun (WGS) entry which is preliminary data.</text>
</comment>
<organism evidence="1 2">
    <name type="scientific">Polynucleobacter sphagniphilus</name>
    <dbReference type="NCBI Taxonomy" id="1743169"/>
    <lineage>
        <taxon>Bacteria</taxon>
        <taxon>Pseudomonadati</taxon>
        <taxon>Pseudomonadota</taxon>
        <taxon>Betaproteobacteria</taxon>
        <taxon>Burkholderiales</taxon>
        <taxon>Burkholderiaceae</taxon>
        <taxon>Polynucleobacter</taxon>
    </lineage>
</organism>
<reference evidence="1" key="1">
    <citation type="submission" date="2023-04" db="EMBL/GenBank/DDBJ databases">
        <title>Genome Encyclopedia of Bacteria and Archaea VI: Functional Genomics of Type Strains.</title>
        <authorList>
            <person name="Whitman W."/>
        </authorList>
    </citation>
    <scope>NUCLEOTIDE SEQUENCE</scope>
    <source>
        <strain evidence="1">Enz.4-51</strain>
    </source>
</reference>
<dbReference type="AlphaFoldDB" id="A0AA43MA03"/>
<evidence type="ECO:0000313" key="1">
    <source>
        <dbReference type="EMBL" id="MDH6504906.1"/>
    </source>
</evidence>
<dbReference type="Proteomes" id="UP001161160">
    <property type="component" value="Unassembled WGS sequence"/>
</dbReference>
<dbReference type="EMBL" id="JARXYA010000020">
    <property type="protein sequence ID" value="MDH6504906.1"/>
    <property type="molecule type" value="Genomic_DNA"/>
</dbReference>
<accession>A0AA43MA03</accession>
<name>A0AA43MA03_9BURK</name>
<keyword evidence="2" id="KW-1185">Reference proteome</keyword>
<gene>
    <name evidence="1" type="ORF">M2127_002235</name>
</gene>
<evidence type="ECO:0000313" key="2">
    <source>
        <dbReference type="Proteomes" id="UP001161160"/>
    </source>
</evidence>